<geneLocation type="plasmid" evidence="2 3">
    <name>pSTS1</name>
</geneLocation>
<accession>I2MT38</accession>
<reference evidence="2 3" key="1">
    <citation type="journal article" date="2012" name="J. Bacteriol.">
        <title>Draft genome of Streptomyces tsukubaensis NRRL 18488, the producer of the clinically important immunosuppressant tacrolimus (FK506).</title>
        <authorList>
            <person name="Barreiro C."/>
            <person name="Prieto C."/>
            <person name="Sola-Landa A."/>
            <person name="Solera E."/>
            <person name="Martinez-Castro M."/>
            <person name="Perez-Redondo R."/>
            <person name="Garcia-Estrada C."/>
            <person name="Aparicio J.F."/>
            <person name="Fernandez-Martinez L.T."/>
            <person name="Santos-Aberturas J."/>
            <person name="Salehi-Najafabadi Z."/>
            <person name="Rodriguez-Garcia A."/>
            <person name="Tauch A."/>
            <person name="Martin J.F."/>
        </authorList>
    </citation>
    <scope>NUCLEOTIDE SEQUENCE [LARGE SCALE GENOMIC DNA]</scope>
    <source>
        <strain evidence="3">DSM 42081 / NBRC 108919 / NRRL 18488 / 9993</strain>
    </source>
</reference>
<organism evidence="2 3">
    <name type="scientific">Streptomyces tsukubensis (strain DSM 42081 / NBRC 108919 / NRRL 18488 / 9993)</name>
    <dbReference type="NCBI Taxonomy" id="1114943"/>
    <lineage>
        <taxon>Bacteria</taxon>
        <taxon>Bacillati</taxon>
        <taxon>Actinomycetota</taxon>
        <taxon>Actinomycetes</taxon>
        <taxon>Kitasatosporales</taxon>
        <taxon>Streptomycetaceae</taxon>
        <taxon>Streptomyces</taxon>
    </lineage>
</organism>
<evidence type="ECO:0000313" key="2">
    <source>
        <dbReference type="EMBL" id="QKM65788.1"/>
    </source>
</evidence>
<keyword evidence="2" id="KW-0614">Plasmid</keyword>
<evidence type="ECO:0000313" key="3">
    <source>
        <dbReference type="Proteomes" id="UP000005940"/>
    </source>
</evidence>
<protein>
    <submittedName>
        <fullName evidence="2">Uncharacterized protein</fullName>
    </submittedName>
</protein>
<feature type="compositionally biased region" description="Basic residues" evidence="1">
    <location>
        <begin position="14"/>
        <end position="26"/>
    </location>
</feature>
<feature type="region of interest" description="Disordered" evidence="1">
    <location>
        <begin position="1"/>
        <end position="64"/>
    </location>
</feature>
<keyword evidence="3" id="KW-1185">Reference proteome</keyword>
<dbReference type="EMBL" id="CP029157">
    <property type="protein sequence ID" value="QKM65788.1"/>
    <property type="molecule type" value="Genomic_DNA"/>
</dbReference>
<feature type="region of interest" description="Disordered" evidence="1">
    <location>
        <begin position="562"/>
        <end position="639"/>
    </location>
</feature>
<sequence length="713" mass="77651">MEQRQAAAREAGRARRRTRQHSRSARRSANSGPTSVDPLTGTFAPALATPLSPCSEATDDSSPADLRGAARQVVNLVSTAAQSTLTTGQEAADDGTLKRLRLRDQRRRLREAIQRFTRLSGLKGCGTRLTGERVGVHVGKAAARFAGLQSCHSVWSCPICQARIRAARSVELEKAALAWLKAGHGLYMATLTVPHWSRVRLASQVKDGHKCAGQRSCTCRCKCPVLAPARNVPKPPCTCACPVDPGQLARVVEAWRGVQGGTWWTGRHVIRDGAPALWSQGWEDDDQYVRRQEFDGQGRPAGPATVWQNGFRDRWGIVGTTRTIEITYGANGWHSHAHVLIWTEDPATEARAEAIEEELYARWAKRCKAVGLPTPARGEIREKDGKRVRKGVDVTPVTIEKAGPLAKYVVKLQEGGALAMEMTRYDLKVARGEKGMTALELAAIAAAGNGQAIELWREYEFATRGIQCLTWSQGLRERLAHLVELDEREDDQIPDEETAETPEAPSLLITREAWWRSIVPVHGARADILHAAEVGGLPGAIGVLDKLGLVHGVDYGPPDQMSGPVLPSIPQLRRGQAARTARRDRRKAVDDAVLTRTPAQWAHGQEQRRAATQRQTEARAAQTTATNDKLAAADARRAQAADEFARRRAALRHNPAAASTFEHAEPRPVRLSTSTYLDDMAAARQAPPGAPACTLCGGELATALVPVGRHTMC</sequence>
<dbReference type="AlphaFoldDB" id="I2MT38"/>
<gene>
    <name evidence="2" type="ORF">STSU_000095</name>
</gene>
<name>I2MT38_STRT9</name>
<evidence type="ECO:0000256" key="1">
    <source>
        <dbReference type="SAM" id="MobiDB-lite"/>
    </source>
</evidence>
<feature type="compositionally biased region" description="Low complexity" evidence="1">
    <location>
        <begin position="610"/>
        <end position="626"/>
    </location>
</feature>
<proteinExistence type="predicted"/>
<dbReference type="Proteomes" id="UP000005940">
    <property type="component" value="Plasmid pSTS1"/>
</dbReference>